<organism evidence="5 6">
    <name type="scientific">Desulfovibrio subterraneus</name>
    <dbReference type="NCBI Taxonomy" id="2718620"/>
    <lineage>
        <taxon>Bacteria</taxon>
        <taxon>Pseudomonadati</taxon>
        <taxon>Thermodesulfobacteriota</taxon>
        <taxon>Desulfovibrionia</taxon>
        <taxon>Desulfovibrionales</taxon>
        <taxon>Desulfovibrionaceae</taxon>
        <taxon>Desulfovibrio</taxon>
    </lineage>
</organism>
<evidence type="ECO:0000256" key="1">
    <source>
        <dbReference type="ARBA" id="ARBA00010923"/>
    </source>
</evidence>
<dbReference type="EMBL" id="BLVO01000005">
    <property type="protein sequence ID" value="GFM32377.1"/>
    <property type="molecule type" value="Genomic_DNA"/>
</dbReference>
<dbReference type="AlphaFoldDB" id="A0A7J0BFA1"/>
<keyword evidence="2" id="KW-0680">Restriction system</keyword>
<dbReference type="InterPro" id="IPR044946">
    <property type="entry name" value="Restrct_endonuc_typeI_TRD_sf"/>
</dbReference>
<feature type="domain" description="Type I restriction modification DNA specificity" evidence="4">
    <location>
        <begin position="8"/>
        <end position="185"/>
    </location>
</feature>
<keyword evidence="6" id="KW-1185">Reference proteome</keyword>
<sequence>MAQAKHTDWPEVALQDVCDKLTVGHVGSMANEYVEKGIPFLRSQNVMPFSVSLSDVKFISPEFHSKLKKSELRPGDVVVVRTGYPGTAAVVPPHLPVSNCADLVIIRPSNRLDPYFLSAIFNSTWGKGVVAGNLVGVAQQHFNVGAAKSMRIALPPLSTQRRIASILSAYDDLIENNTRRIEILEEMARRIYEEWFVNFRFPGHEDAKFVETEQGRIPEGWKRGKLEDVVVLQRGFDLPKKLRQDGEFLVVSATGASGTHIECKVKAPGVVTGRSGSLGTVSYITQDYWPLNTTLWGKAYPLGSVALAFFVLNSIDLKGFNSGAAVPTLNRNDIHGLPMPIPPSGLVEQFDEYATQLFKLRQNLINKNGNLRVQRDLLLPKLVSGQIDVSDAENMLEDVA</sequence>
<name>A0A7J0BFA1_9BACT</name>
<dbReference type="CDD" id="cd17246">
    <property type="entry name" value="RMtype1_S_SonII-TRD2-CR2_like"/>
    <property type="match status" value="1"/>
</dbReference>
<comment type="similarity">
    <text evidence="1">Belongs to the type-I restriction system S methylase family.</text>
</comment>
<dbReference type="InterPro" id="IPR052021">
    <property type="entry name" value="Type-I_RS_S_subunit"/>
</dbReference>
<reference evidence="5 6" key="1">
    <citation type="submission" date="2020-05" db="EMBL/GenBank/DDBJ databases">
        <title>Draft genome sequence of Desulfovibrio sp. strain HN2T.</title>
        <authorList>
            <person name="Ueno A."/>
            <person name="Tamazawa S."/>
            <person name="Tamamura S."/>
            <person name="Murakami T."/>
            <person name="Kiyama T."/>
            <person name="Inomata H."/>
            <person name="Amano Y."/>
            <person name="Miyakawa K."/>
            <person name="Tamaki H."/>
            <person name="Naganuma T."/>
            <person name="Kaneko K."/>
        </authorList>
    </citation>
    <scope>NUCLEOTIDE SEQUENCE [LARGE SCALE GENOMIC DNA]</scope>
    <source>
        <strain evidence="5 6">HN2</strain>
    </source>
</reference>
<keyword evidence="3" id="KW-0238">DNA-binding</keyword>
<dbReference type="Proteomes" id="UP000503840">
    <property type="component" value="Unassembled WGS sequence"/>
</dbReference>
<evidence type="ECO:0000256" key="2">
    <source>
        <dbReference type="ARBA" id="ARBA00022747"/>
    </source>
</evidence>
<evidence type="ECO:0000256" key="3">
    <source>
        <dbReference type="ARBA" id="ARBA00023125"/>
    </source>
</evidence>
<gene>
    <name evidence="5" type="primary">hsdS</name>
    <name evidence="5" type="ORF">DSM101010T_07420</name>
</gene>
<proteinExistence type="inferred from homology"/>
<dbReference type="GO" id="GO:0009307">
    <property type="term" value="P:DNA restriction-modification system"/>
    <property type="evidence" value="ECO:0007669"/>
    <property type="project" value="UniProtKB-KW"/>
</dbReference>
<evidence type="ECO:0000313" key="5">
    <source>
        <dbReference type="EMBL" id="GFM32377.1"/>
    </source>
</evidence>
<dbReference type="InterPro" id="IPR000055">
    <property type="entry name" value="Restrct_endonuc_typeI_TRD"/>
</dbReference>
<protein>
    <submittedName>
        <fullName evidence="5">Specificity protein S</fullName>
    </submittedName>
</protein>
<comment type="caution">
    <text evidence="5">The sequence shown here is derived from an EMBL/GenBank/DDBJ whole genome shotgun (WGS) entry which is preliminary data.</text>
</comment>
<dbReference type="PANTHER" id="PTHR30408">
    <property type="entry name" value="TYPE-1 RESTRICTION ENZYME ECOKI SPECIFICITY PROTEIN"/>
    <property type="match status" value="1"/>
</dbReference>
<evidence type="ECO:0000259" key="4">
    <source>
        <dbReference type="Pfam" id="PF01420"/>
    </source>
</evidence>
<dbReference type="CDD" id="cd17267">
    <property type="entry name" value="RMtype1_S_EcoAO83I-TRD1-CR1_like"/>
    <property type="match status" value="1"/>
</dbReference>
<dbReference type="GO" id="GO:0003677">
    <property type="term" value="F:DNA binding"/>
    <property type="evidence" value="ECO:0007669"/>
    <property type="project" value="UniProtKB-KW"/>
</dbReference>
<dbReference type="Gene3D" id="1.10.287.1120">
    <property type="entry name" value="Bipartite methylase S protein"/>
    <property type="match status" value="1"/>
</dbReference>
<dbReference type="SUPFAM" id="SSF116734">
    <property type="entry name" value="DNA methylase specificity domain"/>
    <property type="match status" value="2"/>
</dbReference>
<dbReference type="Pfam" id="PF01420">
    <property type="entry name" value="Methylase_S"/>
    <property type="match status" value="1"/>
</dbReference>
<dbReference type="PANTHER" id="PTHR30408:SF13">
    <property type="entry name" value="TYPE I RESTRICTION ENZYME HINDI SPECIFICITY SUBUNIT"/>
    <property type="match status" value="1"/>
</dbReference>
<dbReference type="RefSeq" id="WP_174404082.1">
    <property type="nucleotide sequence ID" value="NZ_BLVO01000005.1"/>
</dbReference>
<accession>A0A7J0BFA1</accession>
<dbReference type="Gene3D" id="3.90.220.20">
    <property type="entry name" value="DNA methylase specificity domains"/>
    <property type="match status" value="2"/>
</dbReference>
<evidence type="ECO:0000313" key="6">
    <source>
        <dbReference type="Proteomes" id="UP000503840"/>
    </source>
</evidence>